<keyword evidence="2" id="KW-0479">Metal-binding</keyword>
<keyword evidence="3" id="KW-0862">Zinc</keyword>
<dbReference type="InterPro" id="IPR038765">
    <property type="entry name" value="Papain-like_cys_pep_sf"/>
</dbReference>
<evidence type="ECO:0000259" key="5">
    <source>
        <dbReference type="SMART" id="SM00460"/>
    </source>
</evidence>
<dbReference type="PANTHER" id="PTHR12143">
    <property type="entry name" value="PEPTIDE N-GLYCANASE PNGASE -RELATED"/>
    <property type="match status" value="1"/>
</dbReference>
<name>A0AAE0K0M2_9PEZI</name>
<gene>
    <name evidence="6" type="ORF">B0H63DRAFT_515602</name>
</gene>
<dbReference type="SUPFAM" id="SSF54001">
    <property type="entry name" value="Cysteine proteinases"/>
    <property type="match status" value="1"/>
</dbReference>
<protein>
    <recommendedName>
        <fullName evidence="5">Transglutaminase-like domain-containing protein</fullName>
    </recommendedName>
</protein>
<feature type="region of interest" description="Disordered" evidence="4">
    <location>
        <begin position="519"/>
        <end position="547"/>
    </location>
</feature>
<reference evidence="6" key="2">
    <citation type="submission" date="2023-06" db="EMBL/GenBank/DDBJ databases">
        <authorList>
            <consortium name="Lawrence Berkeley National Laboratory"/>
            <person name="Haridas S."/>
            <person name="Hensen N."/>
            <person name="Bonometti L."/>
            <person name="Westerberg I."/>
            <person name="Brannstrom I.O."/>
            <person name="Guillou S."/>
            <person name="Cros-Aarteil S."/>
            <person name="Calhoun S."/>
            <person name="Kuo A."/>
            <person name="Mondo S."/>
            <person name="Pangilinan J."/>
            <person name="Riley R."/>
            <person name="LaButti K."/>
            <person name="Andreopoulos B."/>
            <person name="Lipzen A."/>
            <person name="Chen C."/>
            <person name="Yanf M."/>
            <person name="Daum C."/>
            <person name="Ng V."/>
            <person name="Clum A."/>
            <person name="Steindorff A."/>
            <person name="Ohm R."/>
            <person name="Martin F."/>
            <person name="Silar P."/>
            <person name="Natvig D."/>
            <person name="Lalanne C."/>
            <person name="Gautier V."/>
            <person name="Ament-velasquez S.L."/>
            <person name="Kruys A."/>
            <person name="Hutchinson M.I."/>
            <person name="Powell A.J."/>
            <person name="Barry K."/>
            <person name="Miller A.N."/>
            <person name="Grigoriev I.V."/>
            <person name="Debuchy R."/>
            <person name="Gladieux P."/>
            <person name="Thoren M.H."/>
            <person name="Johannesson H."/>
        </authorList>
    </citation>
    <scope>NUCLEOTIDE SEQUENCE</scope>
    <source>
        <strain evidence="6">CBS 232.78</strain>
    </source>
</reference>
<dbReference type="GO" id="GO:0000224">
    <property type="term" value="F:peptide-N4-(N-acetyl-beta-glucosaminyl)asparagine amidase activity"/>
    <property type="evidence" value="ECO:0007669"/>
    <property type="project" value="TreeGrafter"/>
</dbReference>
<dbReference type="Proteomes" id="UP001285441">
    <property type="component" value="Unassembled WGS sequence"/>
</dbReference>
<feature type="region of interest" description="Disordered" evidence="4">
    <location>
        <begin position="241"/>
        <end position="302"/>
    </location>
</feature>
<keyword evidence="7" id="KW-1185">Reference proteome</keyword>
<feature type="compositionally biased region" description="Low complexity" evidence="4">
    <location>
        <begin position="519"/>
        <end position="538"/>
    </location>
</feature>
<reference evidence="6" key="1">
    <citation type="journal article" date="2023" name="Mol. Phylogenet. Evol.">
        <title>Genome-scale phylogeny and comparative genomics of the fungal order Sordariales.</title>
        <authorList>
            <person name="Hensen N."/>
            <person name="Bonometti L."/>
            <person name="Westerberg I."/>
            <person name="Brannstrom I.O."/>
            <person name="Guillou S."/>
            <person name="Cros-Aarteil S."/>
            <person name="Calhoun S."/>
            <person name="Haridas S."/>
            <person name="Kuo A."/>
            <person name="Mondo S."/>
            <person name="Pangilinan J."/>
            <person name="Riley R."/>
            <person name="LaButti K."/>
            <person name="Andreopoulos B."/>
            <person name="Lipzen A."/>
            <person name="Chen C."/>
            <person name="Yan M."/>
            <person name="Daum C."/>
            <person name="Ng V."/>
            <person name="Clum A."/>
            <person name="Steindorff A."/>
            <person name="Ohm R.A."/>
            <person name="Martin F."/>
            <person name="Silar P."/>
            <person name="Natvig D.O."/>
            <person name="Lalanne C."/>
            <person name="Gautier V."/>
            <person name="Ament-Velasquez S.L."/>
            <person name="Kruys A."/>
            <person name="Hutchinson M.I."/>
            <person name="Powell A.J."/>
            <person name="Barry K."/>
            <person name="Miller A.N."/>
            <person name="Grigoriev I.V."/>
            <person name="Debuchy R."/>
            <person name="Gladieux P."/>
            <person name="Hiltunen Thoren M."/>
            <person name="Johannesson H."/>
        </authorList>
    </citation>
    <scope>NUCLEOTIDE SEQUENCE</scope>
    <source>
        <strain evidence="6">CBS 232.78</strain>
    </source>
</reference>
<evidence type="ECO:0000256" key="3">
    <source>
        <dbReference type="ARBA" id="ARBA00022833"/>
    </source>
</evidence>
<dbReference type="EMBL" id="JAULSW010000011">
    <property type="protein sequence ID" value="KAK3367853.1"/>
    <property type="molecule type" value="Genomic_DNA"/>
</dbReference>
<dbReference type="InterPro" id="IPR050883">
    <property type="entry name" value="PNGase"/>
</dbReference>
<dbReference type="GO" id="GO:0006516">
    <property type="term" value="P:glycoprotein catabolic process"/>
    <property type="evidence" value="ECO:0007669"/>
    <property type="project" value="TreeGrafter"/>
</dbReference>
<dbReference type="Gene3D" id="3.10.620.30">
    <property type="match status" value="1"/>
</dbReference>
<evidence type="ECO:0000313" key="6">
    <source>
        <dbReference type="EMBL" id="KAK3367853.1"/>
    </source>
</evidence>
<dbReference type="Pfam" id="PF01841">
    <property type="entry name" value="Transglut_core"/>
    <property type="match status" value="1"/>
</dbReference>
<comment type="similarity">
    <text evidence="1">Belongs to the transglutaminase-like superfamily. PNGase family.</text>
</comment>
<dbReference type="GO" id="GO:0046872">
    <property type="term" value="F:metal ion binding"/>
    <property type="evidence" value="ECO:0007669"/>
    <property type="project" value="UniProtKB-KW"/>
</dbReference>
<accession>A0AAE0K0M2</accession>
<dbReference type="GO" id="GO:0005829">
    <property type="term" value="C:cytosol"/>
    <property type="evidence" value="ECO:0007669"/>
    <property type="project" value="TreeGrafter"/>
</dbReference>
<dbReference type="PANTHER" id="PTHR12143:SF19">
    <property type="entry name" value="PEPTIDE-N(4)-(N-ACETYL-BETA-GLUCOSAMINYL)ASPARAGINE AMIDASE"/>
    <property type="match status" value="1"/>
</dbReference>
<dbReference type="InterPro" id="IPR002931">
    <property type="entry name" value="Transglutaminase-like"/>
</dbReference>
<evidence type="ECO:0000256" key="1">
    <source>
        <dbReference type="ARBA" id="ARBA00009390"/>
    </source>
</evidence>
<feature type="compositionally biased region" description="Acidic residues" evidence="4">
    <location>
        <begin position="241"/>
        <end position="269"/>
    </location>
</feature>
<evidence type="ECO:0000256" key="4">
    <source>
        <dbReference type="SAM" id="MobiDB-lite"/>
    </source>
</evidence>
<dbReference type="AlphaFoldDB" id="A0AAE0K0M2"/>
<organism evidence="6 7">
    <name type="scientific">Podospora didyma</name>
    <dbReference type="NCBI Taxonomy" id="330526"/>
    <lineage>
        <taxon>Eukaryota</taxon>
        <taxon>Fungi</taxon>
        <taxon>Dikarya</taxon>
        <taxon>Ascomycota</taxon>
        <taxon>Pezizomycotina</taxon>
        <taxon>Sordariomycetes</taxon>
        <taxon>Sordariomycetidae</taxon>
        <taxon>Sordariales</taxon>
        <taxon>Podosporaceae</taxon>
        <taxon>Podospora</taxon>
    </lineage>
</organism>
<feature type="domain" description="Transglutaminase-like" evidence="5">
    <location>
        <begin position="698"/>
        <end position="753"/>
    </location>
</feature>
<sequence>MTAATLGELPRHLVILVFVLTCATTTFNAEFLSHSTALSSLSGWQDRKIKTWPSPELSVGRYIGKVGKVSCWEAKGPARTAFNEVAPEIKKYLDRSVEPISSWVTWSMYMFGKAPKNANPTIVFCCDVVAHRKQVRKVIKESGLLDAYHGIKTGHMPRAPDYEQLVRLANLPDTEPARITCPWVASPEGMSVFTTSVTGKQSKATIGGVIRIRDKFYYTTAAHAFYQQAILEAPLKDDDGDDDCHFDDDEIDIDGCSDTSEDQESEENEYEQHLTPTSDIASKDIPAPPPYSAHDLGPVVASSMDEPRSDLDYALIEVTDPSHQRLNQFDSPNLSSETQLAVQSVSSLKIRDAKVLSATSRGILTGNMSGTPVYSRAPGGIQSQMVFAVQFDLPLEVGDCGCWVVDAETGELYGHIIAGSPTSGRALAVPFSAIFTEIEWRLGFRPTLPLCGTQSPGKRPDVHHSRTKDTTFPPAGSINWAREFRRQLEERLLCARRFQVTTPAATLDCRLSRAAAAISSGNNNNSSRPPTTTTEAITPTPPAGNDRTSLKFRKLLFSLSNTPLKWENPGLLDEALRSVPMERIYGEAEEEHQVFQAEAESMGDGRCAKWGHEDCVVRALLRWFKRCFFTWVNNPRCSTCFNQSTISTGIVEPSPEERACGALRVELYWCPPSSDRGSESGGCGKYERFPRYTDVWKLMETRRGRAGEWANCFGMLCRAVGAKTRWVWCAEDHVWTGVWSRQQRRWVHVDVCEEAWDKPRLYAEGEFSPAHGLCNYQDGDKANGDNELEWGKRMSYCIAFSTIGATDVTGRYVQDPRHARERTRCSESVLLYILREIKALRRRDFDSAQRYRLDYRDLSEQRELRNYIVARIVDRLCKSVGWAMQTHTSPGKTCNVQDAEENKEGGGGGSITVFTGVPS</sequence>
<proteinExistence type="inferred from homology"/>
<dbReference type="Gene3D" id="2.20.25.10">
    <property type="match status" value="1"/>
</dbReference>
<feature type="region of interest" description="Disordered" evidence="4">
    <location>
        <begin position="900"/>
        <end position="919"/>
    </location>
</feature>
<comment type="caution">
    <text evidence="6">The sequence shown here is derived from an EMBL/GenBank/DDBJ whole genome shotgun (WGS) entry which is preliminary data.</text>
</comment>
<evidence type="ECO:0000313" key="7">
    <source>
        <dbReference type="Proteomes" id="UP001285441"/>
    </source>
</evidence>
<evidence type="ECO:0000256" key="2">
    <source>
        <dbReference type="ARBA" id="ARBA00022723"/>
    </source>
</evidence>
<dbReference type="SMART" id="SM00460">
    <property type="entry name" value="TGc"/>
    <property type="match status" value="1"/>
</dbReference>
<dbReference type="GO" id="GO:0005634">
    <property type="term" value="C:nucleus"/>
    <property type="evidence" value="ECO:0007669"/>
    <property type="project" value="TreeGrafter"/>
</dbReference>